<reference evidence="2" key="2">
    <citation type="submission" date="2025-08" db="UniProtKB">
        <authorList>
            <consortium name="Ensembl"/>
        </authorList>
    </citation>
    <scope>IDENTIFICATION</scope>
</reference>
<proteinExistence type="predicted"/>
<feature type="region of interest" description="Disordered" evidence="1">
    <location>
        <begin position="1"/>
        <end position="28"/>
    </location>
</feature>
<organism evidence="2 3">
    <name type="scientific">Echeneis naucrates</name>
    <name type="common">Live sharksucker</name>
    <dbReference type="NCBI Taxonomy" id="173247"/>
    <lineage>
        <taxon>Eukaryota</taxon>
        <taxon>Metazoa</taxon>
        <taxon>Chordata</taxon>
        <taxon>Craniata</taxon>
        <taxon>Vertebrata</taxon>
        <taxon>Euteleostomi</taxon>
        <taxon>Actinopterygii</taxon>
        <taxon>Neopterygii</taxon>
        <taxon>Teleostei</taxon>
        <taxon>Neoteleostei</taxon>
        <taxon>Acanthomorphata</taxon>
        <taxon>Carangaria</taxon>
        <taxon>Carangiformes</taxon>
        <taxon>Echeneidae</taxon>
        <taxon>Echeneis</taxon>
    </lineage>
</organism>
<dbReference type="Ensembl" id="ENSENLT00000024302.1">
    <property type="protein sequence ID" value="ENSENLP00000023524.1"/>
    <property type="gene ID" value="ENSENLG00000010661.1"/>
</dbReference>
<dbReference type="AlphaFoldDB" id="A0A665UW52"/>
<name>A0A665UW52_ECHNA</name>
<protein>
    <submittedName>
        <fullName evidence="2">Uncharacterized protein</fullName>
    </submittedName>
</protein>
<keyword evidence="3" id="KW-1185">Reference proteome</keyword>
<reference evidence="2" key="1">
    <citation type="submission" date="2021-04" db="EMBL/GenBank/DDBJ databases">
        <authorList>
            <consortium name="Wellcome Sanger Institute Data Sharing"/>
        </authorList>
    </citation>
    <scope>NUCLEOTIDE SEQUENCE [LARGE SCALE GENOMIC DNA]</scope>
</reference>
<reference evidence="2" key="3">
    <citation type="submission" date="2025-09" db="UniProtKB">
        <authorList>
            <consortium name="Ensembl"/>
        </authorList>
    </citation>
    <scope>IDENTIFICATION</scope>
</reference>
<accession>A0A665UW52</accession>
<evidence type="ECO:0000313" key="2">
    <source>
        <dbReference type="Ensembl" id="ENSENLP00000023524.1"/>
    </source>
</evidence>
<evidence type="ECO:0000313" key="3">
    <source>
        <dbReference type="Proteomes" id="UP000472264"/>
    </source>
</evidence>
<dbReference type="Proteomes" id="UP000472264">
    <property type="component" value="Chromosome 3"/>
</dbReference>
<evidence type="ECO:0000256" key="1">
    <source>
        <dbReference type="SAM" id="MobiDB-lite"/>
    </source>
</evidence>
<sequence length="111" mass="13154">MRGTKDRNDHLIRRKLRQELKKRPQNRINDMSGYRGSCFKVCTKHLVDVWSRIVVFRAEGLTLGYHSLFERSEHQLHTSLNRPTIRISPQQSTSVAMVIHFIEHINTFNIR</sequence>
<dbReference type="InParanoid" id="A0A665UW52"/>
<feature type="compositionally biased region" description="Basic and acidic residues" evidence="1">
    <location>
        <begin position="1"/>
        <end position="22"/>
    </location>
</feature>